<name>A0A0C2WXF5_SERVB</name>
<organism evidence="3 4">
    <name type="scientific">Serendipita vermifera MAFF 305830</name>
    <dbReference type="NCBI Taxonomy" id="933852"/>
    <lineage>
        <taxon>Eukaryota</taxon>
        <taxon>Fungi</taxon>
        <taxon>Dikarya</taxon>
        <taxon>Basidiomycota</taxon>
        <taxon>Agaricomycotina</taxon>
        <taxon>Agaricomycetes</taxon>
        <taxon>Sebacinales</taxon>
        <taxon>Serendipitaceae</taxon>
        <taxon>Serendipita</taxon>
    </lineage>
</organism>
<dbReference type="InterPro" id="IPR037365">
    <property type="entry name" value="Slowmo/Ups"/>
</dbReference>
<accession>A0A0C2WXF5</accession>
<dbReference type="AlphaFoldDB" id="A0A0C2WXF5"/>
<dbReference type="InterPro" id="IPR006797">
    <property type="entry name" value="PRELI/MSF1_dom"/>
</dbReference>
<dbReference type="PROSITE" id="PS50904">
    <property type="entry name" value="PRELI_MSF1"/>
    <property type="match status" value="1"/>
</dbReference>
<sequence>MVKFFSQTHRYEDAWSTVALAFFLRYPNRYSSHVISTDVLRRTVTPQGTLQTTRLILKRGALPAWFPSYLMTRSESWIVEESEVDPHGRVLLCETRNLDHRSVMEVVERTELREADDGSTIHKTEARFVSGVGWGLKKRIEEYSASRFKANIEKSRLGLALVVRLLREARMQALPFNRITPDGSVNNSDNNLASGGSSETSTAGKRWSYSDIQAAAIASSSSFTPSIPSDNEYPSGSTSASMSREQSRRGSPFPNSDTEALARARGSSDGAGAAGRKDEGWSSWIW</sequence>
<reference evidence="4" key="2">
    <citation type="submission" date="2015-01" db="EMBL/GenBank/DDBJ databases">
        <title>Evolutionary Origins and Diversification of the Mycorrhizal Mutualists.</title>
        <authorList>
            <consortium name="DOE Joint Genome Institute"/>
            <consortium name="Mycorrhizal Genomics Consortium"/>
            <person name="Kohler A."/>
            <person name="Kuo A."/>
            <person name="Nagy L.G."/>
            <person name="Floudas D."/>
            <person name="Copeland A."/>
            <person name="Barry K.W."/>
            <person name="Cichocki N."/>
            <person name="Veneault-Fourrey C."/>
            <person name="LaButti K."/>
            <person name="Lindquist E.A."/>
            <person name="Lipzen A."/>
            <person name="Lundell T."/>
            <person name="Morin E."/>
            <person name="Murat C."/>
            <person name="Riley R."/>
            <person name="Ohm R."/>
            <person name="Sun H."/>
            <person name="Tunlid A."/>
            <person name="Henrissat B."/>
            <person name="Grigoriev I.V."/>
            <person name="Hibbett D.S."/>
            <person name="Martin F."/>
        </authorList>
    </citation>
    <scope>NUCLEOTIDE SEQUENCE [LARGE SCALE GENOMIC DNA]</scope>
    <source>
        <strain evidence="4">MAFF 305830</strain>
    </source>
</reference>
<proteinExistence type="predicted"/>
<feature type="compositionally biased region" description="Low complexity" evidence="1">
    <location>
        <begin position="193"/>
        <end position="204"/>
    </location>
</feature>
<evidence type="ECO:0000259" key="2">
    <source>
        <dbReference type="PROSITE" id="PS50904"/>
    </source>
</evidence>
<feature type="region of interest" description="Disordered" evidence="1">
    <location>
        <begin position="220"/>
        <end position="286"/>
    </location>
</feature>
<dbReference type="HOGENOM" id="CLU_067902_2_0_1"/>
<dbReference type="Pfam" id="PF04707">
    <property type="entry name" value="PRELI"/>
    <property type="match status" value="1"/>
</dbReference>
<dbReference type="Proteomes" id="UP000054097">
    <property type="component" value="Unassembled WGS sequence"/>
</dbReference>
<feature type="compositionally biased region" description="Polar residues" evidence="1">
    <location>
        <begin position="183"/>
        <end position="192"/>
    </location>
</feature>
<feature type="compositionally biased region" description="Low complexity" evidence="1">
    <location>
        <begin position="220"/>
        <end position="229"/>
    </location>
</feature>
<gene>
    <name evidence="3" type="ORF">M408DRAFT_327782</name>
</gene>
<dbReference type="STRING" id="933852.A0A0C2WXF5"/>
<dbReference type="EMBL" id="KN824283">
    <property type="protein sequence ID" value="KIM30813.1"/>
    <property type="molecule type" value="Genomic_DNA"/>
</dbReference>
<reference evidence="3 4" key="1">
    <citation type="submission" date="2014-04" db="EMBL/GenBank/DDBJ databases">
        <authorList>
            <consortium name="DOE Joint Genome Institute"/>
            <person name="Kuo A."/>
            <person name="Zuccaro A."/>
            <person name="Kohler A."/>
            <person name="Nagy L.G."/>
            <person name="Floudas D."/>
            <person name="Copeland A."/>
            <person name="Barry K.W."/>
            <person name="Cichocki N."/>
            <person name="Veneault-Fourrey C."/>
            <person name="LaButti K."/>
            <person name="Lindquist E.A."/>
            <person name="Lipzen A."/>
            <person name="Lundell T."/>
            <person name="Morin E."/>
            <person name="Murat C."/>
            <person name="Sun H."/>
            <person name="Tunlid A."/>
            <person name="Henrissat B."/>
            <person name="Grigoriev I.V."/>
            <person name="Hibbett D.S."/>
            <person name="Martin F."/>
            <person name="Nordberg H.P."/>
            <person name="Cantor M.N."/>
            <person name="Hua S.X."/>
        </authorList>
    </citation>
    <scope>NUCLEOTIDE SEQUENCE [LARGE SCALE GENOMIC DNA]</scope>
    <source>
        <strain evidence="3 4">MAFF 305830</strain>
    </source>
</reference>
<feature type="compositionally biased region" description="Low complexity" evidence="1">
    <location>
        <begin position="261"/>
        <end position="271"/>
    </location>
</feature>
<feature type="compositionally biased region" description="Polar residues" evidence="1">
    <location>
        <begin position="232"/>
        <end position="244"/>
    </location>
</feature>
<dbReference type="GO" id="GO:0005758">
    <property type="term" value="C:mitochondrial intermembrane space"/>
    <property type="evidence" value="ECO:0007669"/>
    <property type="project" value="InterPro"/>
</dbReference>
<dbReference type="OrthoDB" id="341300at2759"/>
<feature type="domain" description="PRELI/MSF1" evidence="2">
    <location>
        <begin position="2"/>
        <end position="171"/>
    </location>
</feature>
<dbReference type="PANTHER" id="PTHR11158">
    <property type="entry name" value="MSF1/PX19 RELATED"/>
    <property type="match status" value="1"/>
</dbReference>
<evidence type="ECO:0000256" key="1">
    <source>
        <dbReference type="SAM" id="MobiDB-lite"/>
    </source>
</evidence>
<feature type="region of interest" description="Disordered" evidence="1">
    <location>
        <begin position="178"/>
        <end position="204"/>
    </location>
</feature>
<keyword evidence="4" id="KW-1185">Reference proteome</keyword>
<protein>
    <recommendedName>
        <fullName evidence="2">PRELI/MSF1 domain-containing protein</fullName>
    </recommendedName>
</protein>
<evidence type="ECO:0000313" key="3">
    <source>
        <dbReference type="EMBL" id="KIM30813.1"/>
    </source>
</evidence>
<evidence type="ECO:0000313" key="4">
    <source>
        <dbReference type="Proteomes" id="UP000054097"/>
    </source>
</evidence>